<evidence type="ECO:0000256" key="1">
    <source>
        <dbReference type="SAM" id="Phobius"/>
    </source>
</evidence>
<sequence length="152" mass="16721">MKEHELESYLHAQIPASKALKMGVTSCSQQKVELSAPLEPNINHKNTAFGGSLSVIAILAGWSLVYMRLNGVHNEIVIQESAMTYLKPAHGPFTATSFYKDSTDWSTFHRAFARRGRGRINVSSDILCGDEVVATFQGTYVAFNKEFTAHGA</sequence>
<protein>
    <recommendedName>
        <fullName evidence="2">Thioesterase putative domain-containing protein</fullName>
    </recommendedName>
</protein>
<keyword evidence="1" id="KW-1133">Transmembrane helix</keyword>
<gene>
    <name evidence="3" type="ORF">TW71_08270</name>
</gene>
<feature type="transmembrane region" description="Helical" evidence="1">
    <location>
        <begin position="48"/>
        <end position="67"/>
    </location>
</feature>
<proteinExistence type="predicted"/>
<organism evidence="3">
    <name type="scientific">Vibrio coralliilyticus</name>
    <dbReference type="NCBI Taxonomy" id="190893"/>
    <lineage>
        <taxon>Bacteria</taxon>
        <taxon>Pseudomonadati</taxon>
        <taxon>Pseudomonadota</taxon>
        <taxon>Gammaproteobacteria</taxon>
        <taxon>Vibrionales</taxon>
        <taxon>Vibrionaceae</taxon>
        <taxon>Vibrio</taxon>
    </lineage>
</organism>
<feature type="domain" description="Thioesterase putative" evidence="2">
    <location>
        <begin position="4"/>
        <end position="143"/>
    </location>
</feature>
<keyword evidence="1" id="KW-0812">Transmembrane</keyword>
<dbReference type="NCBIfam" id="TIGR02447">
    <property type="entry name" value="yiiD_Cterm"/>
    <property type="match status" value="1"/>
</dbReference>
<comment type="caution">
    <text evidence="3">The sequence shown here is derived from an EMBL/GenBank/DDBJ whole genome shotgun (WGS) entry which is preliminary data.</text>
</comment>
<evidence type="ECO:0000313" key="3">
    <source>
        <dbReference type="EMBL" id="KJY75014.1"/>
    </source>
</evidence>
<reference evidence="3" key="1">
    <citation type="journal article" date="2015" name="BMC Genomics">
        <title>Genome mining reveals unlocked bioactive potential of marine Gram-negative bacteria.</title>
        <authorList>
            <person name="Machado H."/>
            <person name="Sonnenschein E.C."/>
            <person name="Melchiorsen J."/>
            <person name="Gram L."/>
        </authorList>
    </citation>
    <scope>NUCLEOTIDE SEQUENCE</scope>
    <source>
        <strain evidence="3">S2052</strain>
    </source>
</reference>
<keyword evidence="1" id="KW-0472">Membrane</keyword>
<evidence type="ECO:0000259" key="2">
    <source>
        <dbReference type="Pfam" id="PF09500"/>
    </source>
</evidence>
<dbReference type="InterPro" id="IPR012660">
    <property type="entry name" value="YiiD_C"/>
</dbReference>
<dbReference type="Pfam" id="PF09500">
    <property type="entry name" value="YiiD_C"/>
    <property type="match status" value="1"/>
</dbReference>
<dbReference type="SUPFAM" id="SSF54637">
    <property type="entry name" value="Thioesterase/thiol ester dehydrase-isomerase"/>
    <property type="match status" value="1"/>
</dbReference>
<dbReference type="AlphaFoldDB" id="A0A837G7X0"/>
<accession>A0A837G7X0</accession>
<dbReference type="InterPro" id="IPR029069">
    <property type="entry name" value="HotDog_dom_sf"/>
</dbReference>
<dbReference type="Gene3D" id="3.10.129.10">
    <property type="entry name" value="Hotdog Thioesterase"/>
    <property type="match status" value="1"/>
</dbReference>
<dbReference type="EMBL" id="JXXR01000008">
    <property type="protein sequence ID" value="KJY75014.1"/>
    <property type="molecule type" value="Genomic_DNA"/>
</dbReference>
<name>A0A837G7X0_9VIBR</name>